<feature type="transmembrane region" description="Helical" evidence="6">
    <location>
        <begin position="181"/>
        <end position="206"/>
    </location>
</feature>
<keyword evidence="8" id="KW-1185">Reference proteome</keyword>
<dbReference type="EMBL" id="AP027734">
    <property type="protein sequence ID" value="BDZ54940.1"/>
    <property type="molecule type" value="Genomic_DNA"/>
</dbReference>
<keyword evidence="3 6" id="KW-1133">Transmembrane helix</keyword>
<evidence type="ECO:0000256" key="6">
    <source>
        <dbReference type="SAM" id="Phobius"/>
    </source>
</evidence>
<feature type="transmembrane region" description="Helical" evidence="6">
    <location>
        <begin position="16"/>
        <end position="37"/>
    </location>
</feature>
<reference evidence="8" key="1">
    <citation type="journal article" date="2019" name="Int. J. Syst. Evol. Microbiol.">
        <title>The Global Catalogue of Microorganisms (GCM) 10K type strain sequencing project: providing services to taxonomists for standard genome sequencing and annotation.</title>
        <authorList>
            <consortium name="The Broad Institute Genomics Platform"/>
            <consortium name="The Broad Institute Genome Sequencing Center for Infectious Disease"/>
            <person name="Wu L."/>
            <person name="Ma J."/>
        </authorList>
    </citation>
    <scope>NUCLEOTIDE SEQUENCE [LARGE SCALE GENOMIC DNA]</scope>
    <source>
        <strain evidence="8">NBRC 109019</strain>
    </source>
</reference>
<feature type="region of interest" description="Disordered" evidence="5">
    <location>
        <begin position="370"/>
        <end position="429"/>
    </location>
</feature>
<proteinExistence type="predicted"/>
<evidence type="ECO:0000256" key="1">
    <source>
        <dbReference type="ARBA" id="ARBA00004141"/>
    </source>
</evidence>
<dbReference type="InterPro" id="IPR014743">
    <property type="entry name" value="Cl-channel_core"/>
</dbReference>
<feature type="transmembrane region" description="Helical" evidence="6">
    <location>
        <begin position="111"/>
        <end position="137"/>
    </location>
</feature>
<dbReference type="NCBIfam" id="NF002971">
    <property type="entry name" value="PRK03655.1"/>
    <property type="match status" value="1"/>
</dbReference>
<keyword evidence="4 6" id="KW-0472">Membrane</keyword>
<dbReference type="Pfam" id="PF00654">
    <property type="entry name" value="Voltage_CLC"/>
    <property type="match status" value="1"/>
</dbReference>
<dbReference type="Proteomes" id="UP001321477">
    <property type="component" value="Chromosome"/>
</dbReference>
<feature type="transmembrane region" description="Helical" evidence="6">
    <location>
        <begin position="293"/>
        <end position="323"/>
    </location>
</feature>
<sequence>MLWTTLPGALGVDPNGWWIVVVLTATGFAVGLGLQFLPGHGGPDSATTELVAEPLKLRTLPGLVIVTGLALAGGVSLGPENPIIAINVALTVALFGRLMPRVGANLGMLMAAAGTIGALFGSPVAAALLFTGTLAAIRGGGALWDKLFLPLASAGAAAGTMHVLGAPPLQFTLPTAPTTPLLLLAGIVIAVAGVAIGLIGAFAFPFVHRAFHSLRQPLLIATAGGLVLGLLGLIGGPITLFKGLDQMGELFEDPDAYDPGQLVVIVLIKLVALVVAASAAFRGGRIFPAAFAGAALGLLAHALIPSLPIALCVASALIGILLVMAKDGWLALFVAAAVAGDLALLPWLCVIILPAWLLVSRAPEFRIVSGSGPEASPATADAGRASEPDAEPPPAPEARSNGWFARRPGRPRPSAAAGRPVEARRAHARRGQHEFDLRRACGVVREPRGDRSDLLVPGREQEGRGAAVALHADEEEAVLGLPEFGEAVRFDRAA</sequence>
<evidence type="ECO:0000256" key="5">
    <source>
        <dbReference type="SAM" id="MobiDB-lite"/>
    </source>
</evidence>
<evidence type="ECO:0008006" key="9">
    <source>
        <dbReference type="Google" id="ProtNLM"/>
    </source>
</evidence>
<keyword evidence="2 6" id="KW-0812">Transmembrane</keyword>
<feature type="transmembrane region" description="Helical" evidence="6">
    <location>
        <begin position="329"/>
        <end position="359"/>
    </location>
</feature>
<dbReference type="InterPro" id="IPR050368">
    <property type="entry name" value="ClC-type_chloride_channel"/>
</dbReference>
<feature type="transmembrane region" description="Helical" evidence="6">
    <location>
        <begin position="218"/>
        <end position="241"/>
    </location>
</feature>
<comment type="subcellular location">
    <subcellularLocation>
        <location evidence="1">Membrane</location>
        <topology evidence="1">Multi-pass membrane protein</topology>
    </subcellularLocation>
</comment>
<dbReference type="SUPFAM" id="SSF81340">
    <property type="entry name" value="Clc chloride channel"/>
    <property type="match status" value="1"/>
</dbReference>
<evidence type="ECO:0000256" key="2">
    <source>
        <dbReference type="ARBA" id="ARBA00022692"/>
    </source>
</evidence>
<evidence type="ECO:0000313" key="7">
    <source>
        <dbReference type="EMBL" id="BDZ54940.1"/>
    </source>
</evidence>
<dbReference type="PANTHER" id="PTHR43427:SF9">
    <property type="entry name" value="ION-TRANSPORT PROTEIN YFEO-RELATED"/>
    <property type="match status" value="1"/>
</dbReference>
<dbReference type="PRINTS" id="PR00762">
    <property type="entry name" value="CLCHANNEL"/>
</dbReference>
<dbReference type="PANTHER" id="PTHR43427">
    <property type="entry name" value="CHLORIDE CHANNEL PROTEIN CLC-E"/>
    <property type="match status" value="1"/>
</dbReference>
<evidence type="ECO:0000256" key="3">
    <source>
        <dbReference type="ARBA" id="ARBA00022989"/>
    </source>
</evidence>
<feature type="transmembrane region" description="Helical" evidence="6">
    <location>
        <begin position="83"/>
        <end position="99"/>
    </location>
</feature>
<protein>
    <recommendedName>
        <fullName evidence="9">Ion channel protein</fullName>
    </recommendedName>
</protein>
<dbReference type="Gene3D" id="1.10.3080.10">
    <property type="entry name" value="Clc chloride channel"/>
    <property type="match status" value="1"/>
</dbReference>
<feature type="transmembrane region" description="Helical" evidence="6">
    <location>
        <begin position="57"/>
        <end position="77"/>
    </location>
</feature>
<evidence type="ECO:0000313" key="8">
    <source>
        <dbReference type="Proteomes" id="UP001321477"/>
    </source>
</evidence>
<feature type="transmembrane region" description="Helical" evidence="6">
    <location>
        <begin position="261"/>
        <end position="281"/>
    </location>
</feature>
<evidence type="ECO:0000256" key="4">
    <source>
        <dbReference type="ARBA" id="ARBA00023136"/>
    </source>
</evidence>
<dbReference type="InterPro" id="IPR001807">
    <property type="entry name" value="ClC"/>
</dbReference>
<organism evidence="7 8">
    <name type="scientific">Agromyces marinus</name>
    <dbReference type="NCBI Taxonomy" id="1389020"/>
    <lineage>
        <taxon>Bacteria</taxon>
        <taxon>Bacillati</taxon>
        <taxon>Actinomycetota</taxon>
        <taxon>Actinomycetes</taxon>
        <taxon>Micrococcales</taxon>
        <taxon>Microbacteriaceae</taxon>
        <taxon>Agromyces</taxon>
    </lineage>
</organism>
<accession>A0ABM8H2F9</accession>
<gene>
    <name evidence="7" type="ORF">GCM10025870_20130</name>
</gene>
<name>A0ABM8H2F9_9MICO</name>